<dbReference type="KEGG" id="cdet:87938634"/>
<accession>A0AAX4I1Z4</accession>
<gene>
    <name evidence="4" type="ORF">CDEST_02131</name>
</gene>
<feature type="domain" description="Nucleoside phosphorylase" evidence="1">
    <location>
        <begin position="15"/>
        <end position="133"/>
    </location>
</feature>
<reference evidence="5" key="1">
    <citation type="journal article" date="2023" name="bioRxiv">
        <title>Complete genome of the Medicago anthracnose fungus, Colletotrichum destructivum, reveals a mini-chromosome-like region within a core chromosome.</title>
        <authorList>
            <person name="Lapalu N."/>
            <person name="Simon A."/>
            <person name="Lu A."/>
            <person name="Plaumann P.-L."/>
            <person name="Amselem J."/>
            <person name="Pigne S."/>
            <person name="Auger A."/>
            <person name="Koch C."/>
            <person name="Dallery J.-F."/>
            <person name="O'Connell R.J."/>
        </authorList>
    </citation>
    <scope>NUCLEOTIDE SEQUENCE [LARGE SCALE GENOMIC DNA]</scope>
    <source>
        <strain evidence="5">CBS 520.97</strain>
    </source>
</reference>
<dbReference type="PRINTS" id="PR00364">
    <property type="entry name" value="DISEASERSIST"/>
</dbReference>
<feature type="domain" description="NACHT" evidence="2">
    <location>
        <begin position="401"/>
        <end position="569"/>
    </location>
</feature>
<dbReference type="InterPro" id="IPR035994">
    <property type="entry name" value="Nucleoside_phosphorylase_sf"/>
</dbReference>
<dbReference type="SUPFAM" id="SSF53167">
    <property type="entry name" value="Purine and uridine phosphorylases"/>
    <property type="match status" value="1"/>
</dbReference>
<name>A0AAX4I1Z4_9PEZI</name>
<evidence type="ECO:0000259" key="1">
    <source>
        <dbReference type="Pfam" id="PF01048"/>
    </source>
</evidence>
<sequence>MNSHTRRRRREDFQIALICALPLEYDAVVFACDEIWEEDRAQLGSAPGDYNTYSTGRMGSHDVVLLLLPNMGKSSAASAAASLRSSFTGIKLAILTGICGGVPGIGTSNEVFLGDVVISKSIMQYDLGRKYPNRFAPKDTVEDSLGRPNKEIRSLVATFMTLHGRSVLQRRASHVLGQIQQRATDEGHQNLYRRPPAAEDRLFKPGCLHRHYDSPDCGCSESDACEIALTTSCEVLQCDYSCLVPRSHLETVTSREQTQDGTVTREIRVVVGRVGSGDTVVKAGLDRDRIAKQHDLIAFEMEGAGVWEEIPCIIVKAVCDYADSHKNKKWQHFAAATAASTTKALLEHYAHMDSPPAPHTWFLVPYNENPDFVGRSDVLNQIKRLFGDEQQLGQSQKLRSRVAIYGLGGIGKTQIALAYALWLQHERPDVSVFWVHASNAERFRQAYSSIAQECHIPGYDDPKADILMLVKTWLEKTVRGRLLMVIDNADNTQLFFPPSSQGDSIDTHSTAETRGGLARYIPECVHGSILITTRNKQTASRLVRGNSLLEIGGMNESEASELLRSILNDEVSTEEASNLSIRLEHLPLALTQAAAFMQENSISISKYIRLLDESDESLVDQLSEPFEAIGRDSETPHALTATWIVSFNQIQQQEALASDVLSFCSLLDRQGIPEQLIVSFCDQRNEKGRQISTGKIIKALGTLKAFSFVSEAKNNSIDMHRLVQLVTRKWLEIQGGLAGYAEQALRIVSDLYPYGRHESRQVCQDYLPHANAVLQNQGTGSGDERLARASLLLDMTGYFIYRGQWTQAEQGADQSLRLRKEILGDEHPSTLTSMANLAATYRNQGRWKEAEELEVRVMETRKRVLGDEHPDTLGSMANLASTYWNQGRWKEAEELEVRVMETRKRVLGDEHPDTLGSMANLAHTWNRQERQVDAIQLMRDCLRLLQRCLGVDHPYTRSSLSDLEEWESNLTQDKGQAVAVKKRFSFKVPIRNKRVIFKRDFYR</sequence>
<dbReference type="PANTHER" id="PTHR46082:SF6">
    <property type="entry name" value="AAA+ ATPASE DOMAIN-CONTAINING PROTEIN-RELATED"/>
    <property type="match status" value="1"/>
</dbReference>
<dbReference type="InterPro" id="IPR027417">
    <property type="entry name" value="P-loop_NTPase"/>
</dbReference>
<dbReference type="RefSeq" id="XP_062774341.1">
    <property type="nucleotide sequence ID" value="XM_062918290.1"/>
</dbReference>
<dbReference type="InterPro" id="IPR053137">
    <property type="entry name" value="NLR-like"/>
</dbReference>
<organism evidence="4 5">
    <name type="scientific">Colletotrichum destructivum</name>
    <dbReference type="NCBI Taxonomy" id="34406"/>
    <lineage>
        <taxon>Eukaryota</taxon>
        <taxon>Fungi</taxon>
        <taxon>Dikarya</taxon>
        <taxon>Ascomycota</taxon>
        <taxon>Pezizomycotina</taxon>
        <taxon>Sordariomycetes</taxon>
        <taxon>Hypocreomycetidae</taxon>
        <taxon>Glomerellales</taxon>
        <taxon>Glomerellaceae</taxon>
        <taxon>Colletotrichum</taxon>
        <taxon>Colletotrichum destructivum species complex</taxon>
    </lineage>
</organism>
<dbReference type="InterPro" id="IPR056681">
    <property type="entry name" value="DUF7779"/>
</dbReference>
<dbReference type="InterPro" id="IPR011990">
    <property type="entry name" value="TPR-like_helical_dom_sf"/>
</dbReference>
<dbReference type="Gene3D" id="3.40.50.300">
    <property type="entry name" value="P-loop containing nucleotide triphosphate hydrolases"/>
    <property type="match status" value="1"/>
</dbReference>
<dbReference type="GO" id="GO:0009116">
    <property type="term" value="P:nucleoside metabolic process"/>
    <property type="evidence" value="ECO:0007669"/>
    <property type="project" value="InterPro"/>
</dbReference>
<dbReference type="PANTHER" id="PTHR46082">
    <property type="entry name" value="ATP/GTP-BINDING PROTEIN-RELATED"/>
    <property type="match status" value="1"/>
</dbReference>
<dbReference type="Pfam" id="PF25000">
    <property type="entry name" value="DUF7779"/>
    <property type="match status" value="1"/>
</dbReference>
<dbReference type="GO" id="GO:0003824">
    <property type="term" value="F:catalytic activity"/>
    <property type="evidence" value="ECO:0007669"/>
    <property type="project" value="InterPro"/>
</dbReference>
<evidence type="ECO:0000259" key="2">
    <source>
        <dbReference type="Pfam" id="PF05729"/>
    </source>
</evidence>
<dbReference type="GeneID" id="87938634"/>
<keyword evidence="5" id="KW-1185">Reference proteome</keyword>
<evidence type="ECO:0000313" key="4">
    <source>
        <dbReference type="EMBL" id="WQF77117.1"/>
    </source>
</evidence>
<dbReference type="SUPFAM" id="SSF52540">
    <property type="entry name" value="P-loop containing nucleoside triphosphate hydrolases"/>
    <property type="match status" value="1"/>
</dbReference>
<dbReference type="SUPFAM" id="SSF48452">
    <property type="entry name" value="TPR-like"/>
    <property type="match status" value="1"/>
</dbReference>
<dbReference type="Gene3D" id="3.40.50.1580">
    <property type="entry name" value="Nucleoside phosphorylase domain"/>
    <property type="match status" value="1"/>
</dbReference>
<evidence type="ECO:0000259" key="3">
    <source>
        <dbReference type="Pfam" id="PF25000"/>
    </source>
</evidence>
<dbReference type="AlphaFoldDB" id="A0AAX4I1Z4"/>
<protein>
    <submittedName>
        <fullName evidence="4">Nucleoside phosphorylase domain, NACHT nucleoside triphosphatase</fullName>
    </submittedName>
</protein>
<feature type="domain" description="DUF7779" evidence="3">
    <location>
        <begin position="651"/>
        <end position="731"/>
    </location>
</feature>
<dbReference type="Gene3D" id="1.25.40.10">
    <property type="entry name" value="Tetratricopeptide repeat domain"/>
    <property type="match status" value="1"/>
</dbReference>
<proteinExistence type="predicted"/>
<dbReference type="Pfam" id="PF05729">
    <property type="entry name" value="NACHT"/>
    <property type="match status" value="1"/>
</dbReference>
<dbReference type="EMBL" id="CP137305">
    <property type="protein sequence ID" value="WQF77117.1"/>
    <property type="molecule type" value="Genomic_DNA"/>
</dbReference>
<dbReference type="Proteomes" id="UP001322277">
    <property type="component" value="Chromosome 1"/>
</dbReference>
<dbReference type="InterPro" id="IPR007111">
    <property type="entry name" value="NACHT_NTPase"/>
</dbReference>
<dbReference type="InterPro" id="IPR000845">
    <property type="entry name" value="Nucleoside_phosphorylase_d"/>
</dbReference>
<dbReference type="Pfam" id="PF13374">
    <property type="entry name" value="TPR_10"/>
    <property type="match status" value="4"/>
</dbReference>
<evidence type="ECO:0000313" key="5">
    <source>
        <dbReference type="Proteomes" id="UP001322277"/>
    </source>
</evidence>
<dbReference type="Pfam" id="PF01048">
    <property type="entry name" value="PNP_UDP_1"/>
    <property type="match status" value="1"/>
</dbReference>